<keyword evidence="6 8" id="KW-0472">Membrane</keyword>
<accession>A0AAW2LU12</accession>
<dbReference type="Pfam" id="PF03552">
    <property type="entry name" value="Cellulose_synt"/>
    <property type="match status" value="2"/>
</dbReference>
<evidence type="ECO:0000313" key="9">
    <source>
        <dbReference type="EMBL" id="KAL0322655.1"/>
    </source>
</evidence>
<keyword evidence="7" id="KW-0961">Cell wall biogenesis/degradation</keyword>
<dbReference type="InterPro" id="IPR005150">
    <property type="entry name" value="Cellulose_synth"/>
</dbReference>
<evidence type="ECO:0000256" key="4">
    <source>
        <dbReference type="ARBA" id="ARBA00022692"/>
    </source>
</evidence>
<dbReference type="GO" id="GO:0030244">
    <property type="term" value="P:cellulose biosynthetic process"/>
    <property type="evidence" value="ECO:0007669"/>
    <property type="project" value="InterPro"/>
</dbReference>
<comment type="subcellular location">
    <subcellularLocation>
        <location evidence="1">Endomembrane system</location>
    </subcellularLocation>
</comment>
<dbReference type="GO" id="GO:0016760">
    <property type="term" value="F:cellulose synthase (UDP-forming) activity"/>
    <property type="evidence" value="ECO:0007669"/>
    <property type="project" value="InterPro"/>
</dbReference>
<dbReference type="EMBL" id="JACGWK010000012">
    <property type="protein sequence ID" value="KAL0322655.1"/>
    <property type="molecule type" value="Genomic_DNA"/>
</dbReference>
<dbReference type="GO" id="GO:0012505">
    <property type="term" value="C:endomembrane system"/>
    <property type="evidence" value="ECO:0007669"/>
    <property type="project" value="UniProtKB-SubCell"/>
</dbReference>
<evidence type="ECO:0000256" key="3">
    <source>
        <dbReference type="ARBA" id="ARBA00022679"/>
    </source>
</evidence>
<dbReference type="GO" id="GO:0016020">
    <property type="term" value="C:membrane"/>
    <property type="evidence" value="ECO:0007669"/>
    <property type="project" value="InterPro"/>
</dbReference>
<organism evidence="9">
    <name type="scientific">Sesamum angustifolium</name>
    <dbReference type="NCBI Taxonomy" id="2727405"/>
    <lineage>
        <taxon>Eukaryota</taxon>
        <taxon>Viridiplantae</taxon>
        <taxon>Streptophyta</taxon>
        <taxon>Embryophyta</taxon>
        <taxon>Tracheophyta</taxon>
        <taxon>Spermatophyta</taxon>
        <taxon>Magnoliopsida</taxon>
        <taxon>eudicotyledons</taxon>
        <taxon>Gunneridae</taxon>
        <taxon>Pentapetalae</taxon>
        <taxon>asterids</taxon>
        <taxon>lamiids</taxon>
        <taxon>Lamiales</taxon>
        <taxon>Pedaliaceae</taxon>
        <taxon>Sesamum</taxon>
    </lineage>
</organism>
<keyword evidence="5 8" id="KW-1133">Transmembrane helix</keyword>
<comment type="caution">
    <text evidence="9">The sequence shown here is derived from an EMBL/GenBank/DDBJ whole genome shotgun (WGS) entry which is preliminary data.</text>
</comment>
<protein>
    <submittedName>
        <fullName evidence="9">Cellulose synthase-like protein D1</fullName>
    </submittedName>
</protein>
<name>A0AAW2LU12_9LAMI</name>
<dbReference type="GO" id="GO:0071555">
    <property type="term" value="P:cell wall organization"/>
    <property type="evidence" value="ECO:0007669"/>
    <property type="project" value="UniProtKB-KW"/>
</dbReference>
<reference evidence="9" key="1">
    <citation type="submission" date="2020-06" db="EMBL/GenBank/DDBJ databases">
        <authorList>
            <person name="Li T."/>
            <person name="Hu X."/>
            <person name="Zhang T."/>
            <person name="Song X."/>
            <person name="Zhang H."/>
            <person name="Dai N."/>
            <person name="Sheng W."/>
            <person name="Hou X."/>
            <person name="Wei L."/>
        </authorList>
    </citation>
    <scope>NUCLEOTIDE SEQUENCE</scope>
    <source>
        <strain evidence="9">G01</strain>
        <tissue evidence="9">Leaf</tissue>
    </source>
</reference>
<sequence length="244" mass="27404">MTKCDTFRGTAAQPPSTSQTVPCHVLRWAGSMEIIFSRNNALLATSRIKLLLRTAYINHSIYPFASIFLYSSLSYPSLRLSGLGVGLEEWWTNEQFWIIDGTSAHLVDLLQGLLKVITSIDIKPRSTSEPTSENEDDAYANLYRMTRSWLLIIPLFIIALNVGTNNWDSNIQLDTAWSKLLGGAFFTFWVLAHMYQFAKGLKGRGRVPTVVFIWIWLLSVAISLIWIIVKNSGDPQGDATSLTL</sequence>
<keyword evidence="3" id="KW-0808">Transferase</keyword>
<evidence type="ECO:0000256" key="7">
    <source>
        <dbReference type="ARBA" id="ARBA00023316"/>
    </source>
</evidence>
<reference evidence="9" key="2">
    <citation type="journal article" date="2024" name="Plant">
        <title>Genomic evolution and insights into agronomic trait innovations of Sesamum species.</title>
        <authorList>
            <person name="Miao H."/>
            <person name="Wang L."/>
            <person name="Qu L."/>
            <person name="Liu H."/>
            <person name="Sun Y."/>
            <person name="Le M."/>
            <person name="Wang Q."/>
            <person name="Wei S."/>
            <person name="Zheng Y."/>
            <person name="Lin W."/>
            <person name="Duan Y."/>
            <person name="Cao H."/>
            <person name="Xiong S."/>
            <person name="Wang X."/>
            <person name="Wei L."/>
            <person name="Li C."/>
            <person name="Ma Q."/>
            <person name="Ju M."/>
            <person name="Zhao R."/>
            <person name="Li G."/>
            <person name="Mu C."/>
            <person name="Tian Q."/>
            <person name="Mei H."/>
            <person name="Zhang T."/>
            <person name="Gao T."/>
            <person name="Zhang H."/>
        </authorList>
    </citation>
    <scope>NUCLEOTIDE SEQUENCE</scope>
    <source>
        <strain evidence="9">G01</strain>
    </source>
</reference>
<proteinExistence type="predicted"/>
<dbReference type="PANTHER" id="PTHR13301">
    <property type="entry name" value="X-BOX TRANSCRIPTION FACTOR-RELATED"/>
    <property type="match status" value="1"/>
</dbReference>
<feature type="transmembrane region" description="Helical" evidence="8">
    <location>
        <begin position="176"/>
        <end position="195"/>
    </location>
</feature>
<evidence type="ECO:0000256" key="1">
    <source>
        <dbReference type="ARBA" id="ARBA00004308"/>
    </source>
</evidence>
<keyword evidence="4 8" id="KW-0812">Transmembrane</keyword>
<keyword evidence="2" id="KW-0328">Glycosyltransferase</keyword>
<evidence type="ECO:0000256" key="6">
    <source>
        <dbReference type="ARBA" id="ARBA00023136"/>
    </source>
</evidence>
<evidence type="ECO:0000256" key="5">
    <source>
        <dbReference type="ARBA" id="ARBA00022989"/>
    </source>
</evidence>
<feature type="transmembrane region" description="Helical" evidence="8">
    <location>
        <begin position="207"/>
        <end position="229"/>
    </location>
</feature>
<evidence type="ECO:0000256" key="8">
    <source>
        <dbReference type="SAM" id="Phobius"/>
    </source>
</evidence>
<dbReference type="AlphaFoldDB" id="A0AAW2LU12"/>
<gene>
    <name evidence="9" type="ORF">Sangu_1884800</name>
</gene>
<evidence type="ECO:0000256" key="2">
    <source>
        <dbReference type="ARBA" id="ARBA00022676"/>
    </source>
</evidence>
<feature type="transmembrane region" description="Helical" evidence="8">
    <location>
        <begin position="148"/>
        <end position="164"/>
    </location>
</feature>